<dbReference type="RefSeq" id="WP_102829203.1">
    <property type="nucleotide sequence ID" value="NZ_CP065721.1"/>
</dbReference>
<keyword evidence="2" id="KW-1185">Reference proteome</keyword>
<name>A0A8E2QBG7_9GAMM</name>
<organism evidence="1 2">
    <name type="scientific">Stutzerimonas degradans</name>
    <dbReference type="NCBI Taxonomy" id="2968968"/>
    <lineage>
        <taxon>Bacteria</taxon>
        <taxon>Pseudomonadati</taxon>
        <taxon>Pseudomonadota</taxon>
        <taxon>Gammaproteobacteria</taxon>
        <taxon>Pseudomonadales</taxon>
        <taxon>Pseudomonadaceae</taxon>
        <taxon>Stutzerimonas</taxon>
    </lineage>
</organism>
<accession>A0A8E2QBG7</accession>
<dbReference type="InterPro" id="IPR025048">
    <property type="entry name" value="DUF3987"/>
</dbReference>
<evidence type="ECO:0008006" key="3">
    <source>
        <dbReference type="Google" id="ProtNLM"/>
    </source>
</evidence>
<gene>
    <name evidence="1" type="ORF">CXK95_15275</name>
</gene>
<dbReference type="EMBL" id="POUK01000006">
    <property type="protein sequence ID" value="PNF75412.1"/>
    <property type="molecule type" value="Genomic_DNA"/>
</dbReference>
<comment type="caution">
    <text evidence="1">The sequence shown here is derived from an EMBL/GenBank/DDBJ whole genome shotgun (WGS) entry which is preliminary data.</text>
</comment>
<sequence>MSYRGEKWNKECDVVLDDDRISISSLPLLSSAINEAERNIQAPRGLLLNAALTAASIALQGLIDVNKPNNQKVPVSLMLLAIANSGERKSTADNVFLRSIREFQSKQAVAFSAKLQDWRAAHDGWSVRRKAVLRNIEKQMSKGLSTKEAEEALVTLGREFPVRPKEFKILYEDSTSEALFYGMYKNLPAAGLVSSEGGAVLGGRAFNDLSKQNTIWSGDSITVDRKASESFQLIGGRLTVSMMVQDSAFSEYMKNKGEQSRGSGLLARFLLCRPQSKQGTRFIDGVTATWSCVDKFNERIEQLLVRNLKKFEAKAFGRDLIHFDDDASRYWIGIANEIESKICKNGLMDGLGDHASKLADVICRLAALFHYFEGFTGNISISTLKAAEGVAKWYSDNFIKLFSCAARENFDARELDVWLDTLRMSGRRVIKKNYIRQYGPVKFRKKDTIDRLLGYLVSNGVVQYCSWPGDKTIYVDVSPRQGVMPAIPIYVNPTNFSTI</sequence>
<evidence type="ECO:0000313" key="1">
    <source>
        <dbReference type="EMBL" id="PNF75412.1"/>
    </source>
</evidence>
<reference evidence="1 2" key="1">
    <citation type="submission" date="2018-01" db="EMBL/GenBank/DDBJ databases">
        <title>Denitrification phenotypes of diverse strains of Pseudomonas stutzeri.</title>
        <authorList>
            <person name="Milligan D.A."/>
            <person name="Bergaust L."/>
            <person name="Bakken L.R."/>
            <person name="Frostegard A."/>
        </authorList>
    </citation>
    <scope>NUCLEOTIDE SEQUENCE [LARGE SCALE GENOMIC DNA]</scope>
    <source>
        <strain evidence="1 2">DSM 50238</strain>
    </source>
</reference>
<dbReference type="Proteomes" id="UP000235881">
    <property type="component" value="Unassembled WGS sequence"/>
</dbReference>
<evidence type="ECO:0000313" key="2">
    <source>
        <dbReference type="Proteomes" id="UP000235881"/>
    </source>
</evidence>
<proteinExistence type="predicted"/>
<dbReference type="AlphaFoldDB" id="A0A8E2QBG7"/>
<protein>
    <recommendedName>
        <fullName evidence="3">DUF3987 domain-containing protein</fullName>
    </recommendedName>
</protein>
<dbReference type="Pfam" id="PF13148">
    <property type="entry name" value="DUF3987"/>
    <property type="match status" value="1"/>
</dbReference>